<name>A0ABX9M6D1_9LEPT</name>
<dbReference type="Proteomes" id="UP000285569">
    <property type="component" value="Unassembled WGS sequence"/>
</dbReference>
<gene>
    <name evidence="4" type="ORF">DLM77_07170</name>
</gene>
<comment type="caution">
    <text evidence="4">The sequence shown here is derived from an EMBL/GenBank/DDBJ whole genome shotgun (WGS) entry which is preliminary data.</text>
</comment>
<sequence>MYSKTCHLFVLLGTLTLILVFGVSCKIPEDLKKKPDESLLQLKESGATPSEVYLESGNRKLYGVASGCKTGKQNILIFIHGSPGGWQNYTWYLENKNLLAKYCILSLDRPGFGKSSPNMVVADVESQATLIENAIHEFLQSSSTSKKENIVIVGHSYGGPIAAKIASDPKNHINVLVLLAAPLSAEHEEIRWYNQIADWNWVKFFLPIEIQNSNDEMLPLKEQLHSLEVFWAKIYCKIIMIHGRKDSLVPFKNLEYSRTHFLKSQLTTIALDEEDHFIPWTQKNLVEKVLLDVDQE</sequence>
<evidence type="ECO:0000313" key="4">
    <source>
        <dbReference type="EMBL" id="RHX80947.1"/>
    </source>
</evidence>
<feature type="domain" description="AB hydrolase-1" evidence="3">
    <location>
        <begin position="75"/>
        <end position="194"/>
    </location>
</feature>
<dbReference type="Gene3D" id="3.40.50.1820">
    <property type="entry name" value="alpha/beta hydrolase"/>
    <property type="match status" value="1"/>
</dbReference>
<dbReference type="SUPFAM" id="SSF53474">
    <property type="entry name" value="alpha/beta-Hydrolases"/>
    <property type="match status" value="1"/>
</dbReference>
<evidence type="ECO:0000256" key="2">
    <source>
        <dbReference type="ARBA" id="ARBA00022801"/>
    </source>
</evidence>
<dbReference type="EMBL" id="QHCR01000003">
    <property type="protein sequence ID" value="RHX80947.1"/>
    <property type="molecule type" value="Genomic_DNA"/>
</dbReference>
<dbReference type="PRINTS" id="PR00793">
    <property type="entry name" value="PROAMNOPTASE"/>
</dbReference>
<dbReference type="RefSeq" id="WP_118955371.1">
    <property type="nucleotide sequence ID" value="NZ_QHCR01000003.1"/>
</dbReference>
<dbReference type="InterPro" id="IPR029058">
    <property type="entry name" value="AB_hydrolase_fold"/>
</dbReference>
<dbReference type="PROSITE" id="PS51257">
    <property type="entry name" value="PROKAR_LIPOPROTEIN"/>
    <property type="match status" value="1"/>
</dbReference>
<keyword evidence="2 4" id="KW-0378">Hydrolase</keyword>
<keyword evidence="5" id="KW-1185">Reference proteome</keyword>
<proteinExistence type="inferred from homology"/>
<dbReference type="InterPro" id="IPR000073">
    <property type="entry name" value="AB_hydrolase_1"/>
</dbReference>
<accession>A0ABX9M6D1</accession>
<protein>
    <submittedName>
        <fullName evidence="4">Alpha/beta hydrolase</fullName>
    </submittedName>
</protein>
<reference evidence="4 5" key="2">
    <citation type="journal article" date="2020" name="Int. J. Syst. Evol. Microbiol.">
        <title>Leptospira yasudae sp. nov. and Leptospira stimsonii sp. nov., two new species of the pathogenic group isolated from environmental sources.</title>
        <authorList>
            <person name="Casanovas-Massana A."/>
            <person name="Hamond C."/>
            <person name="Santos L.A."/>
            <person name="de Oliveira D."/>
            <person name="Hacker K.P."/>
            <person name="Balassiano I."/>
            <person name="Costa F."/>
            <person name="Medeiros M.A."/>
            <person name="Reis M.G."/>
            <person name="Ko A.I."/>
            <person name="Wunder E.A."/>
        </authorList>
    </citation>
    <scope>NUCLEOTIDE SEQUENCE [LARGE SCALE GENOMIC DNA]</scope>
    <source>
        <strain evidence="4 5">B21</strain>
    </source>
</reference>
<comment type="similarity">
    <text evidence="1">Belongs to the peptidase S33 family.</text>
</comment>
<evidence type="ECO:0000256" key="1">
    <source>
        <dbReference type="ARBA" id="ARBA00010088"/>
    </source>
</evidence>
<dbReference type="InterPro" id="IPR002410">
    <property type="entry name" value="Peptidase_S33"/>
</dbReference>
<organism evidence="4 5">
    <name type="scientific">Leptospira yasudae</name>
    <dbReference type="NCBI Taxonomy" id="2202201"/>
    <lineage>
        <taxon>Bacteria</taxon>
        <taxon>Pseudomonadati</taxon>
        <taxon>Spirochaetota</taxon>
        <taxon>Spirochaetia</taxon>
        <taxon>Leptospirales</taxon>
        <taxon>Leptospiraceae</taxon>
        <taxon>Leptospira</taxon>
    </lineage>
</organism>
<evidence type="ECO:0000259" key="3">
    <source>
        <dbReference type="Pfam" id="PF00561"/>
    </source>
</evidence>
<dbReference type="Pfam" id="PF00561">
    <property type="entry name" value="Abhydrolase_1"/>
    <property type="match status" value="1"/>
</dbReference>
<evidence type="ECO:0000313" key="5">
    <source>
        <dbReference type="Proteomes" id="UP000285569"/>
    </source>
</evidence>
<dbReference type="PANTHER" id="PTHR42886">
    <property type="entry name" value="RE40534P-RELATED"/>
    <property type="match status" value="1"/>
</dbReference>
<dbReference type="PRINTS" id="PR00111">
    <property type="entry name" value="ABHYDROLASE"/>
</dbReference>
<dbReference type="GO" id="GO:0016787">
    <property type="term" value="F:hydrolase activity"/>
    <property type="evidence" value="ECO:0007669"/>
    <property type="project" value="UniProtKB-KW"/>
</dbReference>
<reference evidence="5" key="1">
    <citation type="submission" date="2018-05" db="EMBL/GenBank/DDBJ databases">
        <title>Leptospira yasudae sp. nov. and Leptospira stimsonii sp. nov., two pathogenic species of the genus Leptospira isolated from environmental sources.</title>
        <authorList>
            <person name="Casanovas-Massana A."/>
            <person name="Hamond C."/>
            <person name="Santos L.A."/>
            <person name="Hacker K.P."/>
            <person name="Balassiano I."/>
            <person name="Medeiros M.A."/>
            <person name="Reis M.G."/>
            <person name="Ko A.I."/>
            <person name="Wunder E.A."/>
        </authorList>
    </citation>
    <scope>NUCLEOTIDE SEQUENCE [LARGE SCALE GENOMIC DNA]</scope>
    <source>
        <strain evidence="5">B21</strain>
    </source>
</reference>
<dbReference type="PANTHER" id="PTHR42886:SF29">
    <property type="entry name" value="PUMMELIG, ISOFORM A"/>
    <property type="match status" value="1"/>
</dbReference>